<dbReference type="InterPro" id="IPR011059">
    <property type="entry name" value="Metal-dep_hydrolase_composite"/>
</dbReference>
<dbReference type="InterPro" id="IPR050287">
    <property type="entry name" value="MTA/SAH_deaminase"/>
</dbReference>
<dbReference type="Proteomes" id="UP000037392">
    <property type="component" value="Unassembled WGS sequence"/>
</dbReference>
<organism evidence="3 4">
    <name type="scientific">[Clostridium] citroniae WAL-19142</name>
    <dbReference type="NCBI Taxonomy" id="742734"/>
    <lineage>
        <taxon>Bacteria</taxon>
        <taxon>Bacillati</taxon>
        <taxon>Bacillota</taxon>
        <taxon>Clostridia</taxon>
        <taxon>Lachnospirales</taxon>
        <taxon>Lachnospiraceae</taxon>
        <taxon>Enterocloster</taxon>
    </lineage>
</organism>
<reference evidence="3 4" key="1">
    <citation type="submission" date="2011-04" db="EMBL/GenBank/DDBJ databases">
        <title>The Genome Sequence of Clostridium citroniae WAL-19142.</title>
        <authorList>
            <consortium name="The Broad Institute Genome Sequencing Platform"/>
            <person name="Earl A."/>
            <person name="Ward D."/>
            <person name="Feldgarden M."/>
            <person name="Gevers D."/>
            <person name="Warren Y.A."/>
            <person name="Tyrrell K.L."/>
            <person name="Citron D.M."/>
            <person name="Goldstein E.J."/>
            <person name="Daigneault M."/>
            <person name="Allen-Vercoe E."/>
            <person name="Young S.K."/>
            <person name="Zeng Q."/>
            <person name="Gargeya S."/>
            <person name="Fitzgerald M."/>
            <person name="Haas B."/>
            <person name="Abouelleil A."/>
            <person name="Alvarado L."/>
            <person name="Arachchi H.M."/>
            <person name="Berlin A."/>
            <person name="Brown A."/>
            <person name="Chapman S.B."/>
            <person name="Chen Z."/>
            <person name="Dunbar C."/>
            <person name="Freedman E."/>
            <person name="Gearin G."/>
            <person name="Gellesch M."/>
            <person name="Goldberg J."/>
            <person name="Griggs A."/>
            <person name="Gujja S."/>
            <person name="Heilman E.R."/>
            <person name="Heiman D."/>
            <person name="Howarth C."/>
            <person name="Larson L."/>
            <person name="Lui A."/>
            <person name="MacDonald P.J."/>
            <person name="Mehta T."/>
            <person name="Montmayeur A."/>
            <person name="Murphy C."/>
            <person name="Neiman D."/>
            <person name="Pearson M."/>
            <person name="Priest M."/>
            <person name="Roberts A."/>
            <person name="Saif S."/>
            <person name="Shea T."/>
            <person name="Shenoy N."/>
            <person name="Sisk P."/>
            <person name="Stolte C."/>
            <person name="Sykes S."/>
            <person name="White J."/>
            <person name="Yandava C."/>
            <person name="Wortman J."/>
            <person name="Nusbaum C."/>
            <person name="Birren B."/>
        </authorList>
    </citation>
    <scope>NUCLEOTIDE SEQUENCE [LARGE SCALE GENOMIC DNA]</scope>
    <source>
        <strain evidence="3 4">WAL-19142</strain>
    </source>
</reference>
<evidence type="ECO:0000259" key="2">
    <source>
        <dbReference type="Pfam" id="PF01979"/>
    </source>
</evidence>
<evidence type="ECO:0000256" key="1">
    <source>
        <dbReference type="ARBA" id="ARBA00022801"/>
    </source>
</evidence>
<dbReference type="SUPFAM" id="SSF51338">
    <property type="entry name" value="Composite domain of metallo-dependent hydrolases"/>
    <property type="match status" value="1"/>
</dbReference>
<sequence>MAENKILIKNAAAIVCCNGRDDVYRNADMLIEGEKILEIGYGIRCDDAKILDGKDKFVYPGLVNTHHHFFQTFVRNLATIDYPNMLVVEWLDKIYRIFQRIDSDVIYYSSLTAMADLVKHGCTTAFDHQYCFTVHTKKEAVDRQMEAASRIGIRYHAGRGTNTLPRSQGSTIPDDMRETTGEFIQDTRRLIHTYHDPEPFSMKQIVIAPCQPVNCYEDTFIQSVKLAKETGARLHTHLGEGENDIMEKRWGMRTLDWCRRIGFLGENTWFAHCWELTDEEYKVLGANGCGISHCPSPAILGGFPILEMKKLMDYGVLLSLGCDGSATNDSSNLLDSIRTAYMMQCYHSKERGGGVSAYEILKQATVNGARTLGREDIGSLEEGKAADLFMIDAGTLELAGAVHDPRNIIGRVGLTGNVYMTMVNGRVVYENGRLVNVDERGLAKEGERICDKVLREPCEAFHNLF</sequence>
<dbReference type="PATRIC" id="fig|742734.4.peg.4228"/>
<dbReference type="OrthoDB" id="9807210at2"/>
<evidence type="ECO:0000313" key="3">
    <source>
        <dbReference type="EMBL" id="KMW17291.1"/>
    </source>
</evidence>
<dbReference type="AlphaFoldDB" id="A0A0J9BYQ4"/>
<dbReference type="GO" id="GO:0016810">
    <property type="term" value="F:hydrolase activity, acting on carbon-nitrogen (but not peptide) bonds"/>
    <property type="evidence" value="ECO:0007669"/>
    <property type="project" value="InterPro"/>
</dbReference>
<proteinExistence type="predicted"/>
<comment type="caution">
    <text evidence="3">The sequence shown here is derived from an EMBL/GenBank/DDBJ whole genome shotgun (WGS) entry which is preliminary data.</text>
</comment>
<protein>
    <recommendedName>
        <fullName evidence="2">Amidohydrolase-related domain-containing protein</fullName>
    </recommendedName>
</protein>
<dbReference type="Gene3D" id="2.30.40.10">
    <property type="entry name" value="Urease, subunit C, domain 1"/>
    <property type="match status" value="1"/>
</dbReference>
<gene>
    <name evidence="3" type="ORF">HMPREF9470_03944</name>
</gene>
<feature type="domain" description="Amidohydrolase-related" evidence="2">
    <location>
        <begin position="57"/>
        <end position="428"/>
    </location>
</feature>
<dbReference type="InterPro" id="IPR032466">
    <property type="entry name" value="Metal_Hydrolase"/>
</dbReference>
<evidence type="ECO:0000313" key="4">
    <source>
        <dbReference type="Proteomes" id="UP000037392"/>
    </source>
</evidence>
<keyword evidence="1" id="KW-0378">Hydrolase</keyword>
<dbReference type="Gene3D" id="3.20.20.140">
    <property type="entry name" value="Metal-dependent hydrolases"/>
    <property type="match status" value="1"/>
</dbReference>
<dbReference type="PANTHER" id="PTHR43794:SF11">
    <property type="entry name" value="AMIDOHYDROLASE-RELATED DOMAIN-CONTAINING PROTEIN"/>
    <property type="match status" value="1"/>
</dbReference>
<dbReference type="InterPro" id="IPR006680">
    <property type="entry name" value="Amidohydro-rel"/>
</dbReference>
<dbReference type="GeneID" id="93162848"/>
<accession>A0A0J9BYQ4</accession>
<dbReference type="SUPFAM" id="SSF51556">
    <property type="entry name" value="Metallo-dependent hydrolases"/>
    <property type="match status" value="1"/>
</dbReference>
<name>A0A0J9BYQ4_9FIRM</name>
<dbReference type="PANTHER" id="PTHR43794">
    <property type="entry name" value="AMINOHYDROLASE SSNA-RELATED"/>
    <property type="match status" value="1"/>
</dbReference>
<dbReference type="CDD" id="cd01298">
    <property type="entry name" value="ATZ_TRZ_like"/>
    <property type="match status" value="1"/>
</dbReference>
<dbReference type="EMBL" id="ADLK01000028">
    <property type="protein sequence ID" value="KMW17291.1"/>
    <property type="molecule type" value="Genomic_DNA"/>
</dbReference>
<dbReference type="Pfam" id="PF01979">
    <property type="entry name" value="Amidohydro_1"/>
    <property type="match status" value="1"/>
</dbReference>
<dbReference type="RefSeq" id="WP_048930525.1">
    <property type="nucleotide sequence ID" value="NZ_KQ235880.1"/>
</dbReference>